<sequence length="116" mass="13381">MVGKSIEAKKLYDLYKYLVPKISTQEPEQETTSMELIQHKDKSNLNEKNNDGSEDLNTMAAFNELTTMPTEVELLLNEPELSHEPQFEDTGVYIVRRRYDNRTATSQASRVHFAVE</sequence>
<feature type="compositionally biased region" description="Polar residues" evidence="1">
    <location>
        <begin position="22"/>
        <end position="35"/>
    </location>
</feature>
<protein>
    <submittedName>
        <fullName evidence="2">Uncharacterized protein</fullName>
    </submittedName>
</protein>
<proteinExistence type="predicted"/>
<dbReference type="AlphaFoldDB" id="A0A922M9F1"/>
<dbReference type="EMBL" id="JACEFF010000707">
    <property type="protein sequence ID" value="KAH9632501.1"/>
    <property type="molecule type" value="Genomic_DNA"/>
</dbReference>
<feature type="compositionally biased region" description="Basic and acidic residues" evidence="1">
    <location>
        <begin position="37"/>
        <end position="51"/>
    </location>
</feature>
<name>A0A922M9F1_SPOEX</name>
<gene>
    <name evidence="2" type="ORF">HF086_017049</name>
</gene>
<evidence type="ECO:0000313" key="2">
    <source>
        <dbReference type="EMBL" id="KAH9632501.1"/>
    </source>
</evidence>
<accession>A0A922M9F1</accession>
<evidence type="ECO:0000313" key="3">
    <source>
        <dbReference type="Proteomes" id="UP000814243"/>
    </source>
</evidence>
<feature type="region of interest" description="Disordered" evidence="1">
    <location>
        <begin position="22"/>
        <end position="55"/>
    </location>
</feature>
<organism evidence="2 3">
    <name type="scientific">Spodoptera exigua</name>
    <name type="common">Beet armyworm</name>
    <name type="synonym">Noctua fulgens</name>
    <dbReference type="NCBI Taxonomy" id="7107"/>
    <lineage>
        <taxon>Eukaryota</taxon>
        <taxon>Metazoa</taxon>
        <taxon>Ecdysozoa</taxon>
        <taxon>Arthropoda</taxon>
        <taxon>Hexapoda</taxon>
        <taxon>Insecta</taxon>
        <taxon>Pterygota</taxon>
        <taxon>Neoptera</taxon>
        <taxon>Endopterygota</taxon>
        <taxon>Lepidoptera</taxon>
        <taxon>Glossata</taxon>
        <taxon>Ditrysia</taxon>
        <taxon>Noctuoidea</taxon>
        <taxon>Noctuidae</taxon>
        <taxon>Amphipyrinae</taxon>
        <taxon>Spodoptera</taxon>
    </lineage>
</organism>
<evidence type="ECO:0000256" key="1">
    <source>
        <dbReference type="SAM" id="MobiDB-lite"/>
    </source>
</evidence>
<reference evidence="2" key="1">
    <citation type="journal article" date="2021" name="G3 (Bethesda)">
        <title>Genome and transcriptome analysis of the beet armyworm Spodoptera exigua reveals targets for pest control. .</title>
        <authorList>
            <person name="Simon S."/>
            <person name="Breeschoten T."/>
            <person name="Jansen H.J."/>
            <person name="Dirks R.P."/>
            <person name="Schranz M.E."/>
            <person name="Ros V.I.D."/>
        </authorList>
    </citation>
    <scope>NUCLEOTIDE SEQUENCE</scope>
    <source>
        <strain evidence="2">TB_SE_WUR_2020</strain>
    </source>
</reference>
<comment type="caution">
    <text evidence="2">The sequence shown here is derived from an EMBL/GenBank/DDBJ whole genome shotgun (WGS) entry which is preliminary data.</text>
</comment>
<dbReference type="Proteomes" id="UP000814243">
    <property type="component" value="Unassembled WGS sequence"/>
</dbReference>